<evidence type="ECO:0000313" key="3">
    <source>
        <dbReference type="Proteomes" id="UP000182347"/>
    </source>
</evidence>
<feature type="region of interest" description="Disordered" evidence="1">
    <location>
        <begin position="1"/>
        <end position="23"/>
    </location>
</feature>
<keyword evidence="3" id="KW-1185">Reference proteome</keyword>
<dbReference type="RefSeq" id="WP_083334874.1">
    <property type="nucleotide sequence ID" value="NZ_FNHF01000004.1"/>
</dbReference>
<dbReference type="STRING" id="482461.SAMN05216244_3100"/>
<evidence type="ECO:0000313" key="2">
    <source>
        <dbReference type="EMBL" id="SDM66235.1"/>
    </source>
</evidence>
<name>A0A1G9V304_9BACI</name>
<dbReference type="InterPro" id="IPR025930">
    <property type="entry name" value="NETI"/>
</dbReference>
<protein>
    <submittedName>
        <fullName evidence="2">NETI protein</fullName>
    </submittedName>
</protein>
<dbReference type="Pfam" id="PF14044">
    <property type="entry name" value="NETI"/>
    <property type="match status" value="1"/>
</dbReference>
<dbReference type="OrthoDB" id="2354098at2"/>
<reference evidence="3" key="1">
    <citation type="submission" date="2016-10" db="EMBL/GenBank/DDBJ databases">
        <authorList>
            <person name="Varghese N."/>
            <person name="Submissions S."/>
        </authorList>
    </citation>
    <scope>NUCLEOTIDE SEQUENCE [LARGE SCALE GENOMIC DNA]</scope>
    <source>
        <strain evidence="3">CGMCC 1.6199</strain>
    </source>
</reference>
<proteinExistence type="predicted"/>
<sequence>MAKKKKSKSSRKPSSTTNSKRRFELLEGESIDQCLDRIAREGYTPVRRTEEPIFEEVSKNGETSYQPVDRTIIFEAVPVKHEQ</sequence>
<dbReference type="Proteomes" id="UP000182347">
    <property type="component" value="Unassembled WGS sequence"/>
</dbReference>
<gene>
    <name evidence="2" type="ORF">SAMN05216244_3100</name>
</gene>
<feature type="compositionally biased region" description="Basic residues" evidence="1">
    <location>
        <begin position="1"/>
        <end position="11"/>
    </location>
</feature>
<organism evidence="2 3">
    <name type="scientific">Sediminibacillus halophilus</name>
    <dbReference type="NCBI Taxonomy" id="482461"/>
    <lineage>
        <taxon>Bacteria</taxon>
        <taxon>Bacillati</taxon>
        <taxon>Bacillota</taxon>
        <taxon>Bacilli</taxon>
        <taxon>Bacillales</taxon>
        <taxon>Bacillaceae</taxon>
        <taxon>Sediminibacillus</taxon>
    </lineage>
</organism>
<accession>A0A1G9V304</accession>
<evidence type="ECO:0000256" key="1">
    <source>
        <dbReference type="SAM" id="MobiDB-lite"/>
    </source>
</evidence>
<dbReference type="AlphaFoldDB" id="A0A1G9V304"/>
<dbReference type="EMBL" id="FNHF01000004">
    <property type="protein sequence ID" value="SDM66235.1"/>
    <property type="molecule type" value="Genomic_DNA"/>
</dbReference>